<dbReference type="Pfam" id="PF01754">
    <property type="entry name" value="zf-A20"/>
    <property type="match status" value="1"/>
</dbReference>
<keyword evidence="2" id="KW-0479">Metal-binding</keyword>
<feature type="region of interest" description="Disordered" evidence="7">
    <location>
        <begin position="126"/>
        <end position="188"/>
    </location>
</feature>
<dbReference type="FunFam" id="4.10.1110.10:FF:000001">
    <property type="entry name" value="Zinc finger AN1-type containing 6"/>
    <property type="match status" value="1"/>
</dbReference>
<feature type="compositionally biased region" description="Low complexity" evidence="7">
    <location>
        <begin position="84"/>
        <end position="93"/>
    </location>
</feature>
<organism evidence="10 11">
    <name type="scientific">Parambassis ranga</name>
    <name type="common">Indian glassy fish</name>
    <dbReference type="NCBI Taxonomy" id="210632"/>
    <lineage>
        <taxon>Eukaryota</taxon>
        <taxon>Metazoa</taxon>
        <taxon>Chordata</taxon>
        <taxon>Craniata</taxon>
        <taxon>Vertebrata</taxon>
        <taxon>Euteleostomi</taxon>
        <taxon>Actinopterygii</taxon>
        <taxon>Neopterygii</taxon>
        <taxon>Teleostei</taxon>
        <taxon>Neoteleostei</taxon>
        <taxon>Acanthomorphata</taxon>
        <taxon>Ovalentaria</taxon>
        <taxon>Ambassidae</taxon>
        <taxon>Parambassis</taxon>
    </lineage>
</organism>
<evidence type="ECO:0000313" key="10">
    <source>
        <dbReference type="Proteomes" id="UP000515145"/>
    </source>
</evidence>
<dbReference type="SUPFAM" id="SSF57716">
    <property type="entry name" value="Glucocorticoid receptor-like (DNA-binding domain)"/>
    <property type="match status" value="1"/>
</dbReference>
<feature type="compositionally biased region" description="Polar residues" evidence="7">
    <location>
        <begin position="126"/>
        <end position="140"/>
    </location>
</feature>
<evidence type="ECO:0000256" key="3">
    <source>
        <dbReference type="ARBA" id="ARBA00022771"/>
    </source>
</evidence>
<dbReference type="InterPro" id="IPR050652">
    <property type="entry name" value="AN1_A20_ZnFinger"/>
</dbReference>
<evidence type="ECO:0000259" key="8">
    <source>
        <dbReference type="PROSITE" id="PS51036"/>
    </source>
</evidence>
<dbReference type="Pfam" id="PF01428">
    <property type="entry name" value="zf-AN1"/>
    <property type="match status" value="1"/>
</dbReference>
<gene>
    <name evidence="11" type="primary">zfand6</name>
</gene>
<evidence type="ECO:0000256" key="1">
    <source>
        <dbReference type="ARBA" id="ARBA00022553"/>
    </source>
</evidence>
<dbReference type="AlphaFoldDB" id="A0A6P7HXY5"/>
<sequence length="284" mass="30538">MAQETKQSQTPLLCSTGCGFYGNPRNNGMCSVCYKDFLQRQNSSGCVSPSARSTSDSIKDSLLAQCSQGTTDASPADTESGHCSGSTTEAPATSEEENTSGAKTDSLTDDNLSLCTSVRATAIGSEQESQCSAGVSSPQRSVLVKQGFHKNKKRKREDLDENDGGASVSDVSVDASAQTEEKPKAKKNRSFTCQKKVGLTASVSDVSVDASAQTEEKPKAKKNRCFTCRKKVGLIGFDCRCGNMFCSMHRYSDVHNCTFNYQAEAAEKIRKENPVIVAEKIQKI</sequence>
<feature type="region of interest" description="Disordered" evidence="7">
    <location>
        <begin position="66"/>
        <end position="107"/>
    </location>
</feature>
<dbReference type="GO" id="GO:0008270">
    <property type="term" value="F:zinc ion binding"/>
    <property type="evidence" value="ECO:0007669"/>
    <property type="project" value="UniProtKB-KW"/>
</dbReference>
<dbReference type="SMART" id="SM00154">
    <property type="entry name" value="ZnF_AN1"/>
    <property type="match status" value="1"/>
</dbReference>
<evidence type="ECO:0000256" key="5">
    <source>
        <dbReference type="ARBA" id="ARBA00022990"/>
    </source>
</evidence>
<accession>A0A6P7HXY5</accession>
<dbReference type="InterPro" id="IPR000058">
    <property type="entry name" value="Znf_AN1"/>
</dbReference>
<dbReference type="CTD" id="54469"/>
<name>A0A6P7HXY5_9TELE</name>
<reference evidence="11" key="1">
    <citation type="submission" date="2025-08" db="UniProtKB">
        <authorList>
            <consortium name="RefSeq"/>
        </authorList>
    </citation>
    <scope>IDENTIFICATION</scope>
</reference>
<dbReference type="PANTHER" id="PTHR10634:SF149">
    <property type="entry name" value="AN1-TYPE DOMAIN-CONTAINING PROTEIN-RELATED"/>
    <property type="match status" value="1"/>
</dbReference>
<dbReference type="PROSITE" id="PS51036">
    <property type="entry name" value="ZF_A20"/>
    <property type="match status" value="1"/>
</dbReference>
<dbReference type="PROSITE" id="PS51039">
    <property type="entry name" value="ZF_AN1"/>
    <property type="match status" value="1"/>
</dbReference>
<dbReference type="RefSeq" id="XP_028258493.1">
    <property type="nucleotide sequence ID" value="XM_028402692.1"/>
</dbReference>
<feature type="compositionally biased region" description="Low complexity" evidence="7">
    <location>
        <begin position="164"/>
        <end position="177"/>
    </location>
</feature>
<keyword evidence="10" id="KW-1185">Reference proteome</keyword>
<evidence type="ECO:0000313" key="11">
    <source>
        <dbReference type="RefSeq" id="XP_028258493.1"/>
    </source>
</evidence>
<evidence type="ECO:0000259" key="9">
    <source>
        <dbReference type="PROSITE" id="PS51039"/>
    </source>
</evidence>
<keyword evidence="5" id="KW-0007">Acetylation</keyword>
<keyword evidence="3 6" id="KW-0863">Zinc-finger</keyword>
<dbReference type="SMART" id="SM00259">
    <property type="entry name" value="ZnF_A20"/>
    <property type="match status" value="1"/>
</dbReference>
<feature type="domain" description="A20-type" evidence="8">
    <location>
        <begin position="8"/>
        <end position="42"/>
    </location>
</feature>
<dbReference type="InterPro" id="IPR035896">
    <property type="entry name" value="AN1-like_Znf"/>
</dbReference>
<evidence type="ECO:0000256" key="2">
    <source>
        <dbReference type="ARBA" id="ARBA00022723"/>
    </source>
</evidence>
<feature type="domain" description="AN1-type" evidence="9">
    <location>
        <begin position="219"/>
        <end position="265"/>
    </location>
</feature>
<dbReference type="InterPro" id="IPR002653">
    <property type="entry name" value="Znf_A20"/>
</dbReference>
<proteinExistence type="predicted"/>
<protein>
    <submittedName>
        <fullName evidence="11">AN1-type zinc finger protein 6 isoform X3</fullName>
    </submittedName>
</protein>
<dbReference type="SUPFAM" id="SSF118310">
    <property type="entry name" value="AN1-like Zinc finger"/>
    <property type="match status" value="1"/>
</dbReference>
<dbReference type="GO" id="GO:0003677">
    <property type="term" value="F:DNA binding"/>
    <property type="evidence" value="ECO:0007669"/>
    <property type="project" value="InterPro"/>
</dbReference>
<dbReference type="GeneID" id="114433902"/>
<evidence type="ECO:0000256" key="6">
    <source>
        <dbReference type="PROSITE-ProRule" id="PRU00449"/>
    </source>
</evidence>
<dbReference type="PANTHER" id="PTHR10634">
    <property type="entry name" value="AN1-TYPE ZINC FINGER PROTEIN"/>
    <property type="match status" value="1"/>
</dbReference>
<evidence type="ECO:0000256" key="7">
    <source>
        <dbReference type="SAM" id="MobiDB-lite"/>
    </source>
</evidence>
<dbReference type="Gene3D" id="1.20.5.4770">
    <property type="match status" value="1"/>
</dbReference>
<dbReference type="Proteomes" id="UP000515145">
    <property type="component" value="Chromosome 3"/>
</dbReference>
<evidence type="ECO:0000256" key="4">
    <source>
        <dbReference type="ARBA" id="ARBA00022833"/>
    </source>
</evidence>
<dbReference type="FunFam" id="1.20.5.4770:FF:000001">
    <property type="entry name" value="Zinc finger AN1-type containing 6"/>
    <property type="match status" value="1"/>
</dbReference>
<dbReference type="Gene3D" id="4.10.1110.10">
    <property type="entry name" value="AN1-like Zinc finger"/>
    <property type="match status" value="1"/>
</dbReference>
<keyword evidence="4" id="KW-0862">Zinc</keyword>
<keyword evidence="1" id="KW-0597">Phosphoprotein</keyword>